<reference evidence="2" key="1">
    <citation type="journal article" date="2014" name="Mol. Plant Microbe Interact.">
        <title>Phytophthora sojae TatD Nuclease Positively Regulates Sporulation and Negatively Regulates Pathogenesis.</title>
        <authorList>
            <person name="Chen L."/>
            <person name="Shen D."/>
            <person name="Sun N."/>
            <person name="Xu J."/>
            <person name="Wang W."/>
            <person name="Dou D."/>
        </authorList>
    </citation>
    <scope>NUCLEOTIDE SEQUENCE</scope>
</reference>
<dbReference type="AlphaFoldDB" id="A0A075M392"/>
<dbReference type="GO" id="GO:0046872">
    <property type="term" value="F:metal ion binding"/>
    <property type="evidence" value="ECO:0007669"/>
    <property type="project" value="UniProtKB-KW"/>
</dbReference>
<dbReference type="PANTHER" id="PTHR47176:SF1">
    <property type="entry name" value="OS04G0577500 PROTEIN"/>
    <property type="match status" value="1"/>
</dbReference>
<feature type="binding site" evidence="1">
    <location>
        <position position="69"/>
    </location>
    <ligand>
        <name>a divalent metal cation</name>
        <dbReference type="ChEBI" id="CHEBI:60240"/>
        <label>2</label>
    </ligand>
</feature>
<dbReference type="GO" id="GO:0016788">
    <property type="term" value="F:hydrolase activity, acting on ester bonds"/>
    <property type="evidence" value="ECO:0007669"/>
    <property type="project" value="InterPro"/>
</dbReference>
<accession>A0A075M392</accession>
<dbReference type="SUPFAM" id="SSF51556">
    <property type="entry name" value="Metallo-dependent hydrolases"/>
    <property type="match status" value="1"/>
</dbReference>
<dbReference type="InterPro" id="IPR032466">
    <property type="entry name" value="Metal_Hydrolase"/>
</dbReference>
<keyword evidence="1" id="KW-0479">Metal-binding</keyword>
<dbReference type="PANTHER" id="PTHR47176">
    <property type="entry name" value="OSJNBA0020J04.13 PROTEIN"/>
    <property type="match status" value="1"/>
</dbReference>
<name>A0A075M392_HYAAB</name>
<proteinExistence type="predicted"/>
<sequence>MQVGEIGLCKSTRGQTVPLDVQEAAFRAQLKLAAELERTCMLHCVGCYGNLLEILLGVAHNLPPVLVLHSYSGSPDMMRSLLALRGSRVFISLNAKQLTDPRMKKAAACCKELPIEALLLETDAPDQAPSVELVEKAFDQVDEAPLMLQEGSTGVNEPALVKLALLGAAKIRGVPPDKLAAAVYQNCKDAFGLDNVAQ</sequence>
<dbReference type="EMBL" id="KM024052">
    <property type="protein sequence ID" value="AIF71158.1"/>
    <property type="molecule type" value="Genomic_DNA"/>
</dbReference>
<dbReference type="VEuPathDB" id="FungiDB:HpaG807636"/>
<dbReference type="Pfam" id="PF01026">
    <property type="entry name" value="TatD_DNase"/>
    <property type="match status" value="1"/>
</dbReference>
<organism evidence="2">
    <name type="scientific">Hyaloperonospora arabidopsidis</name>
    <name type="common">Peronospora arabidopsidis</name>
    <dbReference type="NCBI Taxonomy" id="272952"/>
    <lineage>
        <taxon>Eukaryota</taxon>
        <taxon>Sar</taxon>
        <taxon>Stramenopiles</taxon>
        <taxon>Oomycota</taxon>
        <taxon>Peronosporomycetes</taxon>
        <taxon>Peronosporales</taxon>
        <taxon>Peronosporaceae</taxon>
        <taxon>Hyaloperonospora</taxon>
    </lineage>
</organism>
<dbReference type="PIRSF" id="PIRSF005902">
    <property type="entry name" value="DNase_TatD"/>
    <property type="match status" value="1"/>
</dbReference>
<protein>
    <submittedName>
        <fullName evidence="2">TatD related DNase</fullName>
    </submittedName>
</protein>
<feature type="binding site" evidence="1">
    <location>
        <position position="5"/>
    </location>
    <ligand>
        <name>a divalent metal cation</name>
        <dbReference type="ChEBI" id="CHEBI:60240"/>
        <label>1</label>
    </ligand>
</feature>
<dbReference type="Gene3D" id="3.20.20.140">
    <property type="entry name" value="Metal-dependent hydrolases"/>
    <property type="match status" value="1"/>
</dbReference>
<feature type="binding site" evidence="1">
    <location>
        <position position="43"/>
    </location>
    <ligand>
        <name>a divalent metal cation</name>
        <dbReference type="ChEBI" id="CHEBI:60240"/>
        <label>2</label>
    </ligand>
</feature>
<evidence type="ECO:0000313" key="2">
    <source>
        <dbReference type="EMBL" id="AIF71158.1"/>
    </source>
</evidence>
<evidence type="ECO:0000256" key="1">
    <source>
        <dbReference type="PIRSR" id="PIRSR005902-1"/>
    </source>
</evidence>
<dbReference type="InterPro" id="IPR001130">
    <property type="entry name" value="TatD-like"/>
</dbReference>
<feature type="binding site" evidence="1">
    <location>
        <position position="123"/>
    </location>
    <ligand>
        <name>a divalent metal cation</name>
        <dbReference type="ChEBI" id="CHEBI:60240"/>
        <label>1</label>
    </ligand>
</feature>
<dbReference type="OMA" id="ELERTCM"/>
<gene>
    <name evidence="2" type="primary">TatD2</name>
</gene>